<organism evidence="2 3">
    <name type="scientific">Vitis vinifera</name>
    <name type="common">Grape</name>
    <dbReference type="NCBI Taxonomy" id="29760"/>
    <lineage>
        <taxon>Eukaryota</taxon>
        <taxon>Viridiplantae</taxon>
        <taxon>Streptophyta</taxon>
        <taxon>Embryophyta</taxon>
        <taxon>Tracheophyta</taxon>
        <taxon>Spermatophyta</taxon>
        <taxon>Magnoliopsida</taxon>
        <taxon>eudicotyledons</taxon>
        <taxon>Gunneridae</taxon>
        <taxon>Pentapetalae</taxon>
        <taxon>rosids</taxon>
        <taxon>Vitales</taxon>
        <taxon>Vitaceae</taxon>
        <taxon>Viteae</taxon>
        <taxon>Vitis</taxon>
    </lineage>
</organism>
<feature type="domain" description="Retrovirus-related Pol polyprotein from transposon TNT 1-94-like beta-barrel" evidence="1">
    <location>
        <begin position="49"/>
        <end position="114"/>
    </location>
</feature>
<dbReference type="Pfam" id="PF22936">
    <property type="entry name" value="Pol_BBD"/>
    <property type="match status" value="1"/>
</dbReference>
<dbReference type="AlphaFoldDB" id="A0A438HRC5"/>
<dbReference type="Proteomes" id="UP000288805">
    <property type="component" value="Unassembled WGS sequence"/>
</dbReference>
<proteinExistence type="predicted"/>
<evidence type="ECO:0000313" key="2">
    <source>
        <dbReference type="EMBL" id="RVW86960.1"/>
    </source>
</evidence>
<sequence>MLEPQNLEGLAMKARHIREQCWKLHDKPFTSSKEWGYNGVSNETFANSWVTDLGATNHMTHSSHQFNNYNSCLSYGKIATTDDSLTTVAGVGDVQISPTFTLRNVLHVPKLSTNS</sequence>
<gene>
    <name evidence="2" type="ORF">CK203_043482</name>
</gene>
<evidence type="ECO:0000313" key="3">
    <source>
        <dbReference type="Proteomes" id="UP000288805"/>
    </source>
</evidence>
<reference evidence="2 3" key="1">
    <citation type="journal article" date="2018" name="PLoS Genet.">
        <title>Population sequencing reveals clonal diversity and ancestral inbreeding in the grapevine cultivar Chardonnay.</title>
        <authorList>
            <person name="Roach M.J."/>
            <person name="Johnson D.L."/>
            <person name="Bohlmann J."/>
            <person name="van Vuuren H.J."/>
            <person name="Jones S.J."/>
            <person name="Pretorius I.S."/>
            <person name="Schmidt S.A."/>
            <person name="Borneman A.R."/>
        </authorList>
    </citation>
    <scope>NUCLEOTIDE SEQUENCE [LARGE SCALE GENOMIC DNA]</scope>
    <source>
        <strain evidence="3">cv. Chardonnay</strain>
        <tissue evidence="2">Leaf</tissue>
    </source>
</reference>
<evidence type="ECO:0000259" key="1">
    <source>
        <dbReference type="Pfam" id="PF22936"/>
    </source>
</evidence>
<protein>
    <recommendedName>
        <fullName evidence="1">Retrovirus-related Pol polyprotein from transposon TNT 1-94-like beta-barrel domain-containing protein</fullName>
    </recommendedName>
</protein>
<dbReference type="EMBL" id="QGNW01000188">
    <property type="protein sequence ID" value="RVW86960.1"/>
    <property type="molecule type" value="Genomic_DNA"/>
</dbReference>
<accession>A0A438HRC5</accession>
<dbReference type="InterPro" id="IPR054722">
    <property type="entry name" value="PolX-like_BBD"/>
</dbReference>
<name>A0A438HRC5_VITVI</name>
<comment type="caution">
    <text evidence="2">The sequence shown here is derived from an EMBL/GenBank/DDBJ whole genome shotgun (WGS) entry which is preliminary data.</text>
</comment>